<keyword evidence="1" id="KW-0732">Signal</keyword>
<evidence type="ECO:0000256" key="1">
    <source>
        <dbReference type="SAM" id="SignalP"/>
    </source>
</evidence>
<evidence type="ECO:0000313" key="2">
    <source>
        <dbReference type="EMBL" id="UWX56515.1"/>
    </source>
</evidence>
<keyword evidence="3" id="KW-1185">Reference proteome</keyword>
<reference evidence="2" key="1">
    <citation type="submission" date="2022-09" db="EMBL/GenBank/DDBJ databases">
        <title>Maribacter litopenaei sp. nov., isolated from the intestinal tract of the Pacific White Shrimp, Litopenaeus vannamei.</title>
        <authorList>
            <person name="Kim S.Y."/>
            <person name="Hwang C.Y."/>
        </authorList>
    </citation>
    <scope>NUCLEOTIDE SEQUENCE</scope>
    <source>
        <strain evidence="2">HL-LV01</strain>
    </source>
</reference>
<organism evidence="2 3">
    <name type="scientific">Maribacter litopenaei</name>
    <dbReference type="NCBI Taxonomy" id="2976127"/>
    <lineage>
        <taxon>Bacteria</taxon>
        <taxon>Pseudomonadati</taxon>
        <taxon>Bacteroidota</taxon>
        <taxon>Flavobacteriia</taxon>
        <taxon>Flavobacteriales</taxon>
        <taxon>Flavobacteriaceae</taxon>
        <taxon>Maribacter</taxon>
    </lineage>
</organism>
<proteinExistence type="predicted"/>
<feature type="signal peptide" evidence="1">
    <location>
        <begin position="1"/>
        <end position="23"/>
    </location>
</feature>
<dbReference type="RefSeq" id="WP_260575150.1">
    <property type="nucleotide sequence ID" value="NZ_CP104205.1"/>
</dbReference>
<feature type="chain" id="PRO_5045189540" evidence="1">
    <location>
        <begin position="24"/>
        <end position="79"/>
    </location>
</feature>
<sequence length="79" mass="8795">MKRIYRILLALLILPLVTISAQSEEQGMYTLLIDAYDWGPGVNKVIVPSPTTENPTAFSDYQVTVVRSKGKRGDEGRRG</sequence>
<dbReference type="Proteomes" id="UP001059209">
    <property type="component" value="Chromosome"/>
</dbReference>
<protein>
    <submittedName>
        <fullName evidence="2">Uncharacterized protein</fullName>
    </submittedName>
</protein>
<evidence type="ECO:0000313" key="3">
    <source>
        <dbReference type="Proteomes" id="UP001059209"/>
    </source>
</evidence>
<name>A0ABY5YBR3_9FLAO</name>
<dbReference type="EMBL" id="CP104205">
    <property type="protein sequence ID" value="UWX56515.1"/>
    <property type="molecule type" value="Genomic_DNA"/>
</dbReference>
<gene>
    <name evidence="2" type="ORF">NYZ99_10180</name>
</gene>
<accession>A0ABY5YBR3</accession>